<dbReference type="Gene3D" id="1.10.3730.10">
    <property type="entry name" value="ProC C-terminal domain-like"/>
    <property type="match status" value="1"/>
</dbReference>
<keyword evidence="2" id="KW-0560">Oxidoreductase</keyword>
<comment type="function">
    <text evidence="2">Catalyzes the reduction of 1-pyrroline-5-carboxylate (PCA) to L-proline.</text>
</comment>
<dbReference type="GO" id="GO:0055129">
    <property type="term" value="P:L-proline biosynthetic process"/>
    <property type="evidence" value="ECO:0007669"/>
    <property type="project" value="UniProtKB-UniRule"/>
</dbReference>
<dbReference type="InterPro" id="IPR053790">
    <property type="entry name" value="P5CR-like_CS"/>
</dbReference>
<dbReference type="InterPro" id="IPR029036">
    <property type="entry name" value="P5CR_dimer"/>
</dbReference>
<dbReference type="InterPro" id="IPR036291">
    <property type="entry name" value="NAD(P)-bd_dom_sf"/>
</dbReference>
<dbReference type="EMBL" id="QBKR01000001">
    <property type="protein sequence ID" value="PTX64815.1"/>
    <property type="molecule type" value="Genomic_DNA"/>
</dbReference>
<evidence type="ECO:0000313" key="7">
    <source>
        <dbReference type="Proteomes" id="UP000244240"/>
    </source>
</evidence>
<keyword evidence="7" id="KW-1185">Reference proteome</keyword>
<dbReference type="SUPFAM" id="SSF51735">
    <property type="entry name" value="NAD(P)-binding Rossmann-fold domains"/>
    <property type="match status" value="1"/>
</dbReference>
<dbReference type="PIRSF" id="PIRSF000193">
    <property type="entry name" value="Pyrrol-5-carb_rd"/>
    <property type="match status" value="1"/>
</dbReference>
<name>A0A2T6C919_9BACL</name>
<organism evidence="6 7">
    <name type="scientific">Melghirimyces profundicolus</name>
    <dbReference type="NCBI Taxonomy" id="1242148"/>
    <lineage>
        <taxon>Bacteria</taxon>
        <taxon>Bacillati</taxon>
        <taxon>Bacillota</taxon>
        <taxon>Bacilli</taxon>
        <taxon>Bacillales</taxon>
        <taxon>Thermoactinomycetaceae</taxon>
        <taxon>Melghirimyces</taxon>
    </lineage>
</organism>
<reference evidence="6 7" key="1">
    <citation type="submission" date="2018-04" db="EMBL/GenBank/DDBJ databases">
        <title>Genomic Encyclopedia of Archaeal and Bacterial Type Strains, Phase II (KMG-II): from individual species to whole genera.</title>
        <authorList>
            <person name="Goeker M."/>
        </authorList>
    </citation>
    <scope>NUCLEOTIDE SEQUENCE [LARGE SCALE GENOMIC DNA]</scope>
    <source>
        <strain evidence="6 7">DSM 45787</strain>
    </source>
</reference>
<feature type="binding site" evidence="3">
    <location>
        <position position="56"/>
    </location>
    <ligand>
        <name>NADPH</name>
        <dbReference type="ChEBI" id="CHEBI:57783"/>
    </ligand>
</feature>
<dbReference type="OrthoDB" id="9805754at2"/>
<evidence type="ECO:0000313" key="6">
    <source>
        <dbReference type="EMBL" id="PTX64815.1"/>
    </source>
</evidence>
<evidence type="ECO:0000259" key="4">
    <source>
        <dbReference type="Pfam" id="PF03807"/>
    </source>
</evidence>
<dbReference type="UniPathway" id="UPA00098">
    <property type="reaction ID" value="UER00361"/>
</dbReference>
<comment type="pathway">
    <text evidence="2">Amino-acid biosynthesis; L-proline biosynthesis; L-proline from L-glutamate 5-semialdehyde: step 1/1.</text>
</comment>
<feature type="domain" description="Pyrroline-5-carboxylate reductase dimerisation" evidence="5">
    <location>
        <begin position="161"/>
        <end position="259"/>
    </location>
</feature>
<dbReference type="Proteomes" id="UP000244240">
    <property type="component" value="Unassembled WGS sequence"/>
</dbReference>
<comment type="subcellular location">
    <subcellularLocation>
        <location evidence="2">Cytoplasm</location>
    </subcellularLocation>
</comment>
<dbReference type="PROSITE" id="PS00521">
    <property type="entry name" value="P5CR"/>
    <property type="match status" value="1"/>
</dbReference>
<evidence type="ECO:0000256" key="3">
    <source>
        <dbReference type="PIRSR" id="PIRSR000193-1"/>
    </source>
</evidence>
<comment type="similarity">
    <text evidence="1 2">Belongs to the pyrroline-5-carboxylate reductase family.</text>
</comment>
<dbReference type="EC" id="1.5.1.2" evidence="2"/>
<proteinExistence type="inferred from homology"/>
<comment type="caution">
    <text evidence="6">The sequence shown here is derived from an EMBL/GenBank/DDBJ whole genome shotgun (WGS) entry which is preliminary data.</text>
</comment>
<protein>
    <recommendedName>
        <fullName evidence="2">Pyrroline-5-carboxylate reductase</fullName>
        <shortName evidence="2">P5C reductase</shortName>
        <shortName evidence="2">P5CR</shortName>
        <ecNumber evidence="2">1.5.1.2</ecNumber>
    </recommendedName>
    <alternativeName>
        <fullName evidence="2">PCA reductase</fullName>
    </alternativeName>
</protein>
<keyword evidence="2" id="KW-0963">Cytoplasm</keyword>
<dbReference type="Gene3D" id="3.40.50.720">
    <property type="entry name" value="NAD(P)-binding Rossmann-like Domain"/>
    <property type="match status" value="1"/>
</dbReference>
<dbReference type="HAMAP" id="MF_01925">
    <property type="entry name" value="P5C_reductase"/>
    <property type="match status" value="1"/>
</dbReference>
<dbReference type="GO" id="GO:0005737">
    <property type="term" value="C:cytoplasm"/>
    <property type="evidence" value="ECO:0007669"/>
    <property type="project" value="UniProtKB-SubCell"/>
</dbReference>
<feature type="domain" description="Pyrroline-5-carboxylate reductase catalytic N-terminal" evidence="4">
    <location>
        <begin position="4"/>
        <end position="97"/>
    </location>
</feature>
<dbReference type="RefSeq" id="WP_108021307.1">
    <property type="nucleotide sequence ID" value="NZ_QBKR01000001.1"/>
</dbReference>
<dbReference type="SUPFAM" id="SSF48179">
    <property type="entry name" value="6-phosphogluconate dehydrogenase C-terminal domain-like"/>
    <property type="match status" value="1"/>
</dbReference>
<evidence type="ECO:0000256" key="2">
    <source>
        <dbReference type="HAMAP-Rule" id="MF_01925"/>
    </source>
</evidence>
<dbReference type="PANTHER" id="PTHR11645:SF51">
    <property type="entry name" value="COME OPERON PROTEIN 4"/>
    <property type="match status" value="1"/>
</dbReference>
<keyword evidence="2" id="KW-0028">Amino-acid biosynthesis</keyword>
<keyword evidence="2 3" id="KW-0521">NADP</keyword>
<dbReference type="Pfam" id="PF14748">
    <property type="entry name" value="P5CR_dimer"/>
    <property type="match status" value="1"/>
</dbReference>
<comment type="catalytic activity">
    <reaction evidence="2">
        <text>L-proline + NAD(+) = (S)-1-pyrroline-5-carboxylate + NADH + 2 H(+)</text>
        <dbReference type="Rhea" id="RHEA:14105"/>
        <dbReference type="ChEBI" id="CHEBI:15378"/>
        <dbReference type="ChEBI" id="CHEBI:17388"/>
        <dbReference type="ChEBI" id="CHEBI:57540"/>
        <dbReference type="ChEBI" id="CHEBI:57945"/>
        <dbReference type="ChEBI" id="CHEBI:60039"/>
        <dbReference type="EC" id="1.5.1.2"/>
    </reaction>
</comment>
<dbReference type="GO" id="GO:0004735">
    <property type="term" value="F:pyrroline-5-carboxylate reductase activity"/>
    <property type="evidence" value="ECO:0007669"/>
    <property type="project" value="UniProtKB-UniRule"/>
</dbReference>
<evidence type="ECO:0000259" key="5">
    <source>
        <dbReference type="Pfam" id="PF14748"/>
    </source>
</evidence>
<accession>A0A2T6C919</accession>
<dbReference type="InterPro" id="IPR028939">
    <property type="entry name" value="P5C_Rdtase_cat_N"/>
</dbReference>
<dbReference type="PANTHER" id="PTHR11645">
    <property type="entry name" value="PYRROLINE-5-CARBOXYLATE REDUCTASE"/>
    <property type="match status" value="1"/>
</dbReference>
<sequence>MIYGFIGTGNMGRTLIEAFIRSGKLKPSELIISNRTKSKAEALAKSYPGLRLASDNRETVRNSDVFFLCIKPGEFRNVLDEIRDAVREDQIAVSITSPVMVADLEAWLSARIAKIIPSIANAACAGNSLFIPGSRLTRENRDHLRDLFGAISQPLMVEEVHTRVASDLACCAPAFMAHLMEKLADAAVEETGLPRETALSLVTRMAEGLGRLLTEGGFTLETLQERVAVPGGITREGLNLLQKDVGPVFNELIRLTHAKYEDDIEKVQNSLFPKMKK</sequence>
<dbReference type="InterPro" id="IPR008927">
    <property type="entry name" value="6-PGluconate_DH-like_C_sf"/>
</dbReference>
<comment type="catalytic activity">
    <reaction evidence="2">
        <text>L-proline + NADP(+) = (S)-1-pyrroline-5-carboxylate + NADPH + 2 H(+)</text>
        <dbReference type="Rhea" id="RHEA:14109"/>
        <dbReference type="ChEBI" id="CHEBI:15378"/>
        <dbReference type="ChEBI" id="CHEBI:17388"/>
        <dbReference type="ChEBI" id="CHEBI:57783"/>
        <dbReference type="ChEBI" id="CHEBI:58349"/>
        <dbReference type="ChEBI" id="CHEBI:60039"/>
        <dbReference type="EC" id="1.5.1.2"/>
    </reaction>
</comment>
<evidence type="ECO:0000256" key="1">
    <source>
        <dbReference type="ARBA" id="ARBA00005525"/>
    </source>
</evidence>
<dbReference type="Pfam" id="PF03807">
    <property type="entry name" value="F420_oxidored"/>
    <property type="match status" value="1"/>
</dbReference>
<keyword evidence="2" id="KW-0641">Proline biosynthesis</keyword>
<gene>
    <name evidence="2" type="primary">proC</name>
    <name evidence="6" type="ORF">C8P63_10131</name>
</gene>
<dbReference type="NCBIfam" id="NF005814">
    <property type="entry name" value="PRK07680.1"/>
    <property type="match status" value="1"/>
</dbReference>
<dbReference type="InterPro" id="IPR000304">
    <property type="entry name" value="Pyrroline-COOH_reductase"/>
</dbReference>
<feature type="binding site" evidence="3">
    <location>
        <begin position="6"/>
        <end position="11"/>
    </location>
    <ligand>
        <name>NADP(+)</name>
        <dbReference type="ChEBI" id="CHEBI:58349"/>
    </ligand>
</feature>
<dbReference type="AlphaFoldDB" id="A0A2T6C919"/>